<reference evidence="10 11" key="1">
    <citation type="submission" date="2024-01" db="EMBL/GenBank/DDBJ databases">
        <title>A telomere-to-telomere, gap-free genome of sweet tea (Lithocarpus litseifolius).</title>
        <authorList>
            <person name="Zhou J."/>
        </authorList>
    </citation>
    <scope>NUCLEOTIDE SEQUENCE [LARGE SCALE GENOMIC DNA]</scope>
    <source>
        <strain evidence="10">Zhou-2022a</strain>
        <tissue evidence="10">Leaf</tissue>
    </source>
</reference>
<keyword evidence="3 8" id="KW-0808">Transferase</keyword>
<dbReference type="GO" id="GO:0005783">
    <property type="term" value="C:endoplasmic reticulum"/>
    <property type="evidence" value="ECO:0007669"/>
    <property type="project" value="TreeGrafter"/>
</dbReference>
<keyword evidence="4 8" id="KW-0812">Transmembrane</keyword>
<dbReference type="GO" id="GO:0006612">
    <property type="term" value="P:protein targeting to membrane"/>
    <property type="evidence" value="ECO:0007669"/>
    <property type="project" value="TreeGrafter"/>
</dbReference>
<evidence type="ECO:0000313" key="10">
    <source>
        <dbReference type="EMBL" id="KAL0005772.1"/>
    </source>
</evidence>
<keyword evidence="11" id="KW-1185">Reference proteome</keyword>
<dbReference type="Proteomes" id="UP001459277">
    <property type="component" value="Unassembled WGS sequence"/>
</dbReference>
<proteinExistence type="inferred from homology"/>
<dbReference type="GO" id="GO:0019706">
    <property type="term" value="F:protein-cysteine S-palmitoyltransferase activity"/>
    <property type="evidence" value="ECO:0007669"/>
    <property type="project" value="UniProtKB-EC"/>
</dbReference>
<dbReference type="GO" id="GO:0005794">
    <property type="term" value="C:Golgi apparatus"/>
    <property type="evidence" value="ECO:0007669"/>
    <property type="project" value="TreeGrafter"/>
</dbReference>
<comment type="caution">
    <text evidence="8">Lacks conserved residue(s) required for the propagation of feature annotation.</text>
</comment>
<dbReference type="EMBL" id="JAZDWU010000004">
    <property type="protein sequence ID" value="KAL0005772.1"/>
    <property type="molecule type" value="Genomic_DNA"/>
</dbReference>
<accession>A0AAW2D5W9</accession>
<evidence type="ECO:0000256" key="4">
    <source>
        <dbReference type="ARBA" id="ARBA00022692"/>
    </source>
</evidence>
<comment type="subcellular location">
    <subcellularLocation>
        <location evidence="1">Endomembrane system</location>
        <topology evidence="1">Multi-pass membrane protein</topology>
    </subcellularLocation>
</comment>
<keyword evidence="7 8" id="KW-0012">Acyltransferase</keyword>
<dbReference type="PANTHER" id="PTHR22883:SF286">
    <property type="entry name" value="PROTEIN S-ACYLTRANSFERASE 17-RELATED"/>
    <property type="match status" value="1"/>
</dbReference>
<dbReference type="AlphaFoldDB" id="A0AAW2D5W9"/>
<evidence type="ECO:0000256" key="6">
    <source>
        <dbReference type="ARBA" id="ARBA00023136"/>
    </source>
</evidence>
<feature type="transmembrane region" description="Helical" evidence="8">
    <location>
        <begin position="128"/>
        <end position="147"/>
    </location>
</feature>
<sequence>MFLNISPPIPTIMLFILRKNVQLTKVSFYLVRFLWKISFNSFNNDCFLLWFRPARSKHCSICDRSVARFDHHCGWMAFPSPHIWSSYRWADSCWTIKRIKIYYGVENSFLSLAPHVVQWLLASYNTQILLMVFLAIVSLLLAGFFSYHAKLCLTNTTTNETFKWQRVHKLAGEDK</sequence>
<name>A0AAW2D5W9_9ROSI</name>
<dbReference type="Pfam" id="PF01529">
    <property type="entry name" value="DHHC"/>
    <property type="match status" value="1"/>
</dbReference>
<comment type="caution">
    <text evidence="10">The sequence shown here is derived from an EMBL/GenBank/DDBJ whole genome shotgun (WGS) entry which is preliminary data.</text>
</comment>
<protein>
    <recommendedName>
        <fullName evidence="8">S-acyltransferase</fullName>
        <ecNumber evidence="8">2.3.1.225</ecNumber>
    </recommendedName>
    <alternativeName>
        <fullName evidence="8">Palmitoyltransferase</fullName>
    </alternativeName>
</protein>
<dbReference type="EC" id="2.3.1.225" evidence="8"/>
<keyword evidence="5 8" id="KW-1133">Transmembrane helix</keyword>
<dbReference type="PANTHER" id="PTHR22883">
    <property type="entry name" value="ZINC FINGER DHHC DOMAIN CONTAINING PROTEIN"/>
    <property type="match status" value="1"/>
</dbReference>
<evidence type="ECO:0000256" key="3">
    <source>
        <dbReference type="ARBA" id="ARBA00022679"/>
    </source>
</evidence>
<dbReference type="PROSITE" id="PS50216">
    <property type="entry name" value="DHHC"/>
    <property type="match status" value="1"/>
</dbReference>
<comment type="similarity">
    <text evidence="2 8">Belongs to the DHHC palmitoyltransferase family.</text>
</comment>
<evidence type="ECO:0000256" key="5">
    <source>
        <dbReference type="ARBA" id="ARBA00022989"/>
    </source>
</evidence>
<evidence type="ECO:0000256" key="7">
    <source>
        <dbReference type="ARBA" id="ARBA00023315"/>
    </source>
</evidence>
<feature type="domain" description="Palmitoyltransferase DHHC" evidence="9">
    <location>
        <begin position="51"/>
        <end position="76"/>
    </location>
</feature>
<comment type="domain">
    <text evidence="8">The DHHC domain is required for palmitoyltransferase activity.</text>
</comment>
<evidence type="ECO:0000313" key="11">
    <source>
        <dbReference type="Proteomes" id="UP001459277"/>
    </source>
</evidence>
<dbReference type="InterPro" id="IPR001594">
    <property type="entry name" value="Palmitoyltrfase_DHHC"/>
</dbReference>
<evidence type="ECO:0000256" key="8">
    <source>
        <dbReference type="RuleBase" id="RU079119"/>
    </source>
</evidence>
<comment type="catalytic activity">
    <reaction evidence="8">
        <text>L-cysteinyl-[protein] + hexadecanoyl-CoA = S-hexadecanoyl-L-cysteinyl-[protein] + CoA</text>
        <dbReference type="Rhea" id="RHEA:36683"/>
        <dbReference type="Rhea" id="RHEA-COMP:10131"/>
        <dbReference type="Rhea" id="RHEA-COMP:11032"/>
        <dbReference type="ChEBI" id="CHEBI:29950"/>
        <dbReference type="ChEBI" id="CHEBI:57287"/>
        <dbReference type="ChEBI" id="CHEBI:57379"/>
        <dbReference type="ChEBI" id="CHEBI:74151"/>
        <dbReference type="EC" id="2.3.1.225"/>
    </reaction>
</comment>
<organism evidence="10 11">
    <name type="scientific">Lithocarpus litseifolius</name>
    <dbReference type="NCBI Taxonomy" id="425828"/>
    <lineage>
        <taxon>Eukaryota</taxon>
        <taxon>Viridiplantae</taxon>
        <taxon>Streptophyta</taxon>
        <taxon>Embryophyta</taxon>
        <taxon>Tracheophyta</taxon>
        <taxon>Spermatophyta</taxon>
        <taxon>Magnoliopsida</taxon>
        <taxon>eudicotyledons</taxon>
        <taxon>Gunneridae</taxon>
        <taxon>Pentapetalae</taxon>
        <taxon>rosids</taxon>
        <taxon>fabids</taxon>
        <taxon>Fagales</taxon>
        <taxon>Fagaceae</taxon>
        <taxon>Lithocarpus</taxon>
    </lineage>
</organism>
<keyword evidence="6 8" id="KW-0472">Membrane</keyword>
<evidence type="ECO:0000259" key="9">
    <source>
        <dbReference type="Pfam" id="PF01529"/>
    </source>
</evidence>
<evidence type="ECO:0000256" key="1">
    <source>
        <dbReference type="ARBA" id="ARBA00004127"/>
    </source>
</evidence>
<dbReference type="InterPro" id="IPR039859">
    <property type="entry name" value="PFA4/ZDH16/20/ERF2-like"/>
</dbReference>
<evidence type="ECO:0000256" key="2">
    <source>
        <dbReference type="ARBA" id="ARBA00008574"/>
    </source>
</evidence>
<gene>
    <name evidence="10" type="ORF">SO802_013333</name>
</gene>